<feature type="region of interest" description="Disordered" evidence="12">
    <location>
        <begin position="292"/>
        <end position="353"/>
    </location>
</feature>
<feature type="domain" description="Homeobox" evidence="14">
    <location>
        <begin position="228"/>
        <end position="288"/>
    </location>
</feature>
<dbReference type="PANTHER" id="PTHR24208:SF168">
    <property type="entry name" value="PROTEIN APTEROUS"/>
    <property type="match status" value="1"/>
</dbReference>
<evidence type="ECO:0000256" key="12">
    <source>
        <dbReference type="SAM" id="MobiDB-lite"/>
    </source>
</evidence>
<dbReference type="InterPro" id="IPR017970">
    <property type="entry name" value="Homeobox_CS"/>
</dbReference>
<dbReference type="CDD" id="cd00086">
    <property type="entry name" value="homeodomain"/>
    <property type="match status" value="1"/>
</dbReference>
<dbReference type="InterPro" id="IPR009057">
    <property type="entry name" value="Homeodomain-like_sf"/>
</dbReference>
<dbReference type="PANTHER" id="PTHR24208">
    <property type="entry name" value="LIM/HOMEOBOX PROTEIN LHX"/>
    <property type="match status" value="1"/>
</dbReference>
<keyword evidence="8 9" id="KW-0539">Nucleus</keyword>
<dbReference type="GO" id="GO:0000981">
    <property type="term" value="F:DNA-binding transcription factor activity, RNA polymerase II-specific"/>
    <property type="evidence" value="ECO:0007669"/>
    <property type="project" value="InterPro"/>
</dbReference>
<dbReference type="STRING" id="105785.A0A2J7QK93"/>
<proteinExistence type="predicted"/>
<evidence type="ECO:0000256" key="9">
    <source>
        <dbReference type="PROSITE-ProRule" id="PRU00108"/>
    </source>
</evidence>
<dbReference type="InParanoid" id="A0A2J7QK93"/>
<feature type="region of interest" description="Disordered" evidence="12">
    <location>
        <begin position="215"/>
        <end position="234"/>
    </location>
</feature>
<feature type="DNA-binding region" description="Homeobox" evidence="9">
    <location>
        <begin position="230"/>
        <end position="289"/>
    </location>
</feature>
<dbReference type="FunFam" id="2.10.110.10:FF:000033">
    <property type="entry name" value="LIM/homeobox protein Lhx9 isoform X2"/>
    <property type="match status" value="1"/>
</dbReference>
<dbReference type="GO" id="GO:0000977">
    <property type="term" value="F:RNA polymerase II transcription regulatory region sequence-specific DNA binding"/>
    <property type="evidence" value="ECO:0007669"/>
    <property type="project" value="TreeGrafter"/>
</dbReference>
<dbReference type="InterPro" id="IPR050453">
    <property type="entry name" value="LIM_Homeobox_TF"/>
</dbReference>
<dbReference type="PROSITE" id="PS00027">
    <property type="entry name" value="HOMEOBOX_1"/>
    <property type="match status" value="1"/>
</dbReference>
<dbReference type="InterPro" id="IPR001356">
    <property type="entry name" value="HD"/>
</dbReference>
<keyword evidence="5 10" id="KW-0440">LIM domain</keyword>
<name>A0A2J7QK93_9NEOP</name>
<dbReference type="GO" id="GO:0005634">
    <property type="term" value="C:nucleus"/>
    <property type="evidence" value="ECO:0007669"/>
    <property type="project" value="UniProtKB-SubCell"/>
</dbReference>
<gene>
    <name evidence="15" type="primary">Lhx9</name>
    <name evidence="15" type="ORF">B7P43_G14935</name>
</gene>
<evidence type="ECO:0000313" key="16">
    <source>
        <dbReference type="Proteomes" id="UP000235965"/>
    </source>
</evidence>
<feature type="compositionally biased region" description="Low complexity" evidence="12">
    <location>
        <begin position="300"/>
        <end position="311"/>
    </location>
</feature>
<dbReference type="PROSITE" id="PS50023">
    <property type="entry name" value="LIM_DOMAIN_2"/>
    <property type="match status" value="2"/>
</dbReference>
<evidence type="ECO:0000313" key="15">
    <source>
        <dbReference type="EMBL" id="PNF29010.1"/>
    </source>
</evidence>
<evidence type="ECO:0000256" key="8">
    <source>
        <dbReference type="ARBA" id="ARBA00023242"/>
    </source>
</evidence>
<dbReference type="SMART" id="SM00132">
    <property type="entry name" value="LIM"/>
    <property type="match status" value="2"/>
</dbReference>
<dbReference type="SMART" id="SM00389">
    <property type="entry name" value="HOX"/>
    <property type="match status" value="1"/>
</dbReference>
<dbReference type="Proteomes" id="UP000235965">
    <property type="component" value="Unassembled WGS sequence"/>
</dbReference>
<feature type="domain" description="LIM zinc-binding" evidence="13">
    <location>
        <begin position="15"/>
        <end position="76"/>
    </location>
</feature>
<dbReference type="EMBL" id="NEVH01013275">
    <property type="protein sequence ID" value="PNF29010.1"/>
    <property type="molecule type" value="Genomic_DNA"/>
</dbReference>
<keyword evidence="16" id="KW-1185">Reference proteome</keyword>
<keyword evidence="7 9" id="KW-0371">Homeobox</keyword>
<evidence type="ECO:0000256" key="11">
    <source>
        <dbReference type="RuleBase" id="RU000682"/>
    </source>
</evidence>
<dbReference type="SUPFAM" id="SSF57716">
    <property type="entry name" value="Glucocorticoid receptor-like (DNA-binding domain)"/>
    <property type="match status" value="2"/>
</dbReference>
<dbReference type="CDD" id="cd09369">
    <property type="entry name" value="LIM1_Lhx2_Lhx9"/>
    <property type="match status" value="1"/>
</dbReference>
<evidence type="ECO:0000256" key="3">
    <source>
        <dbReference type="ARBA" id="ARBA00022737"/>
    </source>
</evidence>
<feature type="domain" description="LIM zinc-binding" evidence="13">
    <location>
        <begin position="77"/>
        <end position="139"/>
    </location>
</feature>
<feature type="compositionally biased region" description="Polar residues" evidence="12">
    <location>
        <begin position="342"/>
        <end position="353"/>
    </location>
</feature>
<dbReference type="InterPro" id="IPR001781">
    <property type="entry name" value="Znf_LIM"/>
</dbReference>
<comment type="subcellular location">
    <subcellularLocation>
        <location evidence="1 9 11">Nucleus</location>
    </subcellularLocation>
</comment>
<evidence type="ECO:0000256" key="4">
    <source>
        <dbReference type="ARBA" id="ARBA00022833"/>
    </source>
</evidence>
<dbReference type="Pfam" id="PF00046">
    <property type="entry name" value="Homeodomain"/>
    <property type="match status" value="1"/>
</dbReference>
<evidence type="ECO:0000259" key="13">
    <source>
        <dbReference type="PROSITE" id="PS50023"/>
    </source>
</evidence>
<dbReference type="GO" id="GO:0046872">
    <property type="term" value="F:metal ion binding"/>
    <property type="evidence" value="ECO:0007669"/>
    <property type="project" value="UniProtKB-KW"/>
</dbReference>
<dbReference type="Gene3D" id="2.10.110.10">
    <property type="entry name" value="Cysteine Rich Protein"/>
    <property type="match status" value="2"/>
</dbReference>
<evidence type="ECO:0000256" key="7">
    <source>
        <dbReference type="ARBA" id="ARBA00023155"/>
    </source>
</evidence>
<keyword evidence="3" id="KW-0677">Repeat</keyword>
<evidence type="ECO:0000256" key="6">
    <source>
        <dbReference type="ARBA" id="ARBA00023125"/>
    </source>
</evidence>
<dbReference type="FunFam" id="1.10.10.60:FF:000027">
    <property type="entry name" value="LIM/homeobox protein Lhx9"/>
    <property type="match status" value="1"/>
</dbReference>
<dbReference type="OrthoDB" id="9990008at2759"/>
<dbReference type="Pfam" id="PF00412">
    <property type="entry name" value="LIM"/>
    <property type="match status" value="2"/>
</dbReference>
<evidence type="ECO:0000256" key="5">
    <source>
        <dbReference type="ARBA" id="ARBA00023038"/>
    </source>
</evidence>
<evidence type="ECO:0000256" key="10">
    <source>
        <dbReference type="PROSITE-ProRule" id="PRU00125"/>
    </source>
</evidence>
<evidence type="ECO:0000259" key="14">
    <source>
        <dbReference type="PROSITE" id="PS50071"/>
    </source>
</evidence>
<dbReference type="PROSITE" id="PS00478">
    <property type="entry name" value="LIM_DOMAIN_1"/>
    <property type="match status" value="2"/>
</dbReference>
<keyword evidence="6 9" id="KW-0238">DNA-binding</keyword>
<comment type="caution">
    <text evidence="15">The sequence shown here is derived from an EMBL/GenBank/DDBJ whole genome shotgun (WGS) entry which is preliminary data.</text>
</comment>
<protein>
    <submittedName>
        <fullName evidence="15">LIM/homeobox protein Lhx9</fullName>
    </submittedName>
</protein>
<organism evidence="15 16">
    <name type="scientific">Cryptotermes secundus</name>
    <dbReference type="NCBI Taxonomy" id="105785"/>
    <lineage>
        <taxon>Eukaryota</taxon>
        <taxon>Metazoa</taxon>
        <taxon>Ecdysozoa</taxon>
        <taxon>Arthropoda</taxon>
        <taxon>Hexapoda</taxon>
        <taxon>Insecta</taxon>
        <taxon>Pterygota</taxon>
        <taxon>Neoptera</taxon>
        <taxon>Polyneoptera</taxon>
        <taxon>Dictyoptera</taxon>
        <taxon>Blattodea</taxon>
        <taxon>Blattoidea</taxon>
        <taxon>Termitoidae</taxon>
        <taxon>Kalotermitidae</taxon>
        <taxon>Cryptotermitinae</taxon>
        <taxon>Cryptotermes</taxon>
    </lineage>
</organism>
<reference evidence="15 16" key="1">
    <citation type="submission" date="2017-12" db="EMBL/GenBank/DDBJ databases">
        <title>Hemimetabolous genomes reveal molecular basis of termite eusociality.</title>
        <authorList>
            <person name="Harrison M.C."/>
            <person name="Jongepier E."/>
            <person name="Robertson H.M."/>
            <person name="Arning N."/>
            <person name="Bitard-Feildel T."/>
            <person name="Chao H."/>
            <person name="Childers C.P."/>
            <person name="Dinh H."/>
            <person name="Doddapaneni H."/>
            <person name="Dugan S."/>
            <person name="Gowin J."/>
            <person name="Greiner C."/>
            <person name="Han Y."/>
            <person name="Hu H."/>
            <person name="Hughes D.S.T."/>
            <person name="Huylmans A.-K."/>
            <person name="Kemena C."/>
            <person name="Kremer L.P.M."/>
            <person name="Lee S.L."/>
            <person name="Lopez-Ezquerra A."/>
            <person name="Mallet L."/>
            <person name="Monroy-Kuhn J.M."/>
            <person name="Moser A."/>
            <person name="Murali S.C."/>
            <person name="Muzny D.M."/>
            <person name="Otani S."/>
            <person name="Piulachs M.-D."/>
            <person name="Poelchau M."/>
            <person name="Qu J."/>
            <person name="Schaub F."/>
            <person name="Wada-Katsumata A."/>
            <person name="Worley K.C."/>
            <person name="Xie Q."/>
            <person name="Ylla G."/>
            <person name="Poulsen M."/>
            <person name="Gibbs R.A."/>
            <person name="Schal C."/>
            <person name="Richards S."/>
            <person name="Belles X."/>
            <person name="Korb J."/>
            <person name="Bornberg-Bauer E."/>
        </authorList>
    </citation>
    <scope>NUCLEOTIDE SEQUENCE [LARGE SCALE GENOMIC DNA]</scope>
    <source>
        <tissue evidence="15">Whole body</tissue>
    </source>
</reference>
<dbReference type="AlphaFoldDB" id="A0A2J7QK93"/>
<evidence type="ECO:0000256" key="1">
    <source>
        <dbReference type="ARBA" id="ARBA00004123"/>
    </source>
</evidence>
<keyword evidence="2 10" id="KW-0479">Metal-binding</keyword>
<accession>A0A2J7QK93</accession>
<sequence length="353" mass="38909">MGPTAASPCPSAEAAVCDGCGGRITDRYYLVTVDRQWHSACLKCCECKLALDSQVSCFVKDGNIYCKEDFYRLFAVRRCDQCQAGIHAKDLVTRVNDRVYHVDCFICASCGIVLRHGQQFRMRDGLAYCLLHYELLYNHNGYCGGVDLEAAFRAGDSPAQYYTSGGGVQKGRPRKRKLSSTVETADIPITMRLPAGALDLLHPSELSSSMESLAYDASVGSPGNGQQQRTKRMRTSFKHHQLRTMKSYFAINQNPDAKDLKQLAQKTGLSKRVLQVWFQNARAKWRRNLMRQDAGQQQVGAGSTNSTAAGGPPSVGSASVILGDSNSLPPSEEVHHHHHHAQTTQTLSFGDLY</sequence>
<keyword evidence="4 10" id="KW-0862">Zinc</keyword>
<dbReference type="GO" id="GO:0030182">
    <property type="term" value="P:neuron differentiation"/>
    <property type="evidence" value="ECO:0007669"/>
    <property type="project" value="TreeGrafter"/>
</dbReference>
<dbReference type="SUPFAM" id="SSF46689">
    <property type="entry name" value="Homeodomain-like"/>
    <property type="match status" value="1"/>
</dbReference>
<evidence type="ECO:0000256" key="2">
    <source>
        <dbReference type="ARBA" id="ARBA00022723"/>
    </source>
</evidence>
<dbReference type="Gene3D" id="1.10.10.60">
    <property type="entry name" value="Homeodomain-like"/>
    <property type="match status" value="1"/>
</dbReference>
<dbReference type="PROSITE" id="PS50071">
    <property type="entry name" value="HOMEOBOX_2"/>
    <property type="match status" value="1"/>
</dbReference>